<sequence length="96" mass="10789">MQTSERAAWTPLPWDDLPPREEDSWPRCQGVGGDCGIQYPPGWLELAWHLVHQCCRAEIEECPGEGCLCQAPLAVVQHWCEACDGEDPRTCPQREG</sequence>
<feature type="region of interest" description="Disordered" evidence="1">
    <location>
        <begin position="1"/>
        <end position="20"/>
    </location>
</feature>
<reference evidence="2 3" key="1">
    <citation type="journal article" date="2023" name="Microb. Genom.">
        <title>Mesoterricola silvestris gen. nov., sp. nov., Mesoterricola sediminis sp. nov., Geothrix oryzae sp. nov., Geothrix edaphica sp. nov., Geothrix rubra sp. nov., and Geothrix limicola sp. nov., six novel members of Acidobacteriota isolated from soils.</title>
        <authorList>
            <person name="Weisberg A.J."/>
            <person name="Pearce E."/>
            <person name="Kramer C.G."/>
            <person name="Chang J.H."/>
            <person name="Clarke C.R."/>
        </authorList>
    </citation>
    <scope>NUCLEOTIDE SEQUENCE [LARGE SCALE GENOMIC DNA]</scope>
    <source>
        <strain evidence="2 3">NE20-4-1</strain>
    </source>
</reference>
<evidence type="ECO:0000313" key="3">
    <source>
        <dbReference type="Proteomes" id="UP001282474"/>
    </source>
</evidence>
<accession>A0ABU4MPQ1</accession>
<proteinExistence type="predicted"/>
<name>A0ABU4MPQ1_9ACTN</name>
<evidence type="ECO:0000256" key="1">
    <source>
        <dbReference type="SAM" id="MobiDB-lite"/>
    </source>
</evidence>
<evidence type="ECO:0000313" key="2">
    <source>
        <dbReference type="EMBL" id="MDX3039429.1"/>
    </source>
</evidence>
<gene>
    <name evidence="2" type="ORF">PV383_19925</name>
</gene>
<dbReference type="Proteomes" id="UP001282474">
    <property type="component" value="Unassembled WGS sequence"/>
</dbReference>
<keyword evidence="3" id="KW-1185">Reference proteome</keyword>
<organism evidence="2 3">
    <name type="scientific">Streptomyces caniscabiei</name>
    <dbReference type="NCBI Taxonomy" id="2746961"/>
    <lineage>
        <taxon>Bacteria</taxon>
        <taxon>Bacillati</taxon>
        <taxon>Actinomycetota</taxon>
        <taxon>Actinomycetes</taxon>
        <taxon>Kitasatosporales</taxon>
        <taxon>Streptomycetaceae</taxon>
        <taxon>Streptomyces</taxon>
    </lineage>
</organism>
<dbReference type="RefSeq" id="WP_193382603.1">
    <property type="nucleotide sequence ID" value="NZ_JABXWJ010000013.1"/>
</dbReference>
<comment type="caution">
    <text evidence="2">The sequence shown here is derived from an EMBL/GenBank/DDBJ whole genome shotgun (WGS) entry which is preliminary data.</text>
</comment>
<dbReference type="EMBL" id="JARAWJ010000014">
    <property type="protein sequence ID" value="MDX3039429.1"/>
    <property type="molecule type" value="Genomic_DNA"/>
</dbReference>
<protein>
    <submittedName>
        <fullName evidence="2">Uncharacterized protein</fullName>
    </submittedName>
</protein>